<dbReference type="AlphaFoldDB" id="A0AAV1CJ38"/>
<evidence type="ECO:0000256" key="4">
    <source>
        <dbReference type="RuleBase" id="RU363099"/>
    </source>
</evidence>
<feature type="signal peptide" evidence="4">
    <location>
        <begin position="1"/>
        <end position="28"/>
    </location>
</feature>
<comment type="subunit">
    <text evidence="2 4">Homodimer.</text>
</comment>
<name>A0AAV1CJ38_OLDCO</name>
<evidence type="ECO:0000256" key="1">
    <source>
        <dbReference type="ARBA" id="ARBA00010746"/>
    </source>
</evidence>
<dbReference type="PROSITE" id="PS51257">
    <property type="entry name" value="PROKAR_LIPOPROTEIN"/>
    <property type="match status" value="1"/>
</dbReference>
<dbReference type="Gene3D" id="2.40.480.10">
    <property type="entry name" value="Allene oxide cyclase-like"/>
    <property type="match status" value="1"/>
</dbReference>
<evidence type="ECO:0000313" key="5">
    <source>
        <dbReference type="EMBL" id="CAI9095437.1"/>
    </source>
</evidence>
<dbReference type="GO" id="GO:0048046">
    <property type="term" value="C:apoplast"/>
    <property type="evidence" value="ECO:0007669"/>
    <property type="project" value="UniProtKB-SubCell"/>
</dbReference>
<dbReference type="Proteomes" id="UP001161247">
    <property type="component" value="Chromosome 2"/>
</dbReference>
<organism evidence="5 6">
    <name type="scientific">Oldenlandia corymbosa var. corymbosa</name>
    <dbReference type="NCBI Taxonomy" id="529605"/>
    <lineage>
        <taxon>Eukaryota</taxon>
        <taxon>Viridiplantae</taxon>
        <taxon>Streptophyta</taxon>
        <taxon>Embryophyta</taxon>
        <taxon>Tracheophyta</taxon>
        <taxon>Spermatophyta</taxon>
        <taxon>Magnoliopsida</taxon>
        <taxon>eudicotyledons</taxon>
        <taxon>Gunneridae</taxon>
        <taxon>Pentapetalae</taxon>
        <taxon>asterids</taxon>
        <taxon>lamiids</taxon>
        <taxon>Gentianales</taxon>
        <taxon>Rubiaceae</taxon>
        <taxon>Rubioideae</taxon>
        <taxon>Spermacoceae</taxon>
        <taxon>Hedyotis-Oldenlandia complex</taxon>
        <taxon>Oldenlandia</taxon>
    </lineage>
</organism>
<keyword evidence="4" id="KW-0732">Signal</keyword>
<dbReference type="Pfam" id="PF03018">
    <property type="entry name" value="Dirigent"/>
    <property type="match status" value="1"/>
</dbReference>
<feature type="chain" id="PRO_5043109948" description="Dirigent protein" evidence="4">
    <location>
        <begin position="29"/>
        <end position="185"/>
    </location>
</feature>
<comment type="subcellular location">
    <subcellularLocation>
        <location evidence="4">Secreted</location>
        <location evidence="4">Extracellular space</location>
        <location evidence="4">Apoplast</location>
    </subcellularLocation>
</comment>
<gene>
    <name evidence="5" type="ORF">OLC1_LOCUS6414</name>
</gene>
<comment type="similarity">
    <text evidence="1 4">Belongs to the plant dirigent protein family.</text>
</comment>
<keyword evidence="3 4" id="KW-0964">Secreted</keyword>
<dbReference type="InterPro" id="IPR004265">
    <property type="entry name" value="Dirigent"/>
</dbReference>
<reference evidence="5" key="1">
    <citation type="submission" date="2023-03" db="EMBL/GenBank/DDBJ databases">
        <authorList>
            <person name="Julca I."/>
        </authorList>
    </citation>
    <scope>NUCLEOTIDE SEQUENCE</scope>
</reference>
<sequence length="185" mass="20138">MARHLQFSSSSIKLCVTLLLTIFACSMATSYSSCRPKETKMVVYLQDNGPASPYASGVVSAAPDNSTARGYILTTDNRVTEKVSNKSCLVGRGLGIYTIASPDGNDVVAFISFIIEKGVFSGSTLQMQGQHSQLDKVREYAIVGGTKKLRYARGYVILEILYVNNTTFYAVGKSTLTFQYGCTTY</sequence>
<keyword evidence="4" id="KW-0052">Apoplast</keyword>
<keyword evidence="6" id="KW-1185">Reference proteome</keyword>
<evidence type="ECO:0000256" key="2">
    <source>
        <dbReference type="ARBA" id="ARBA00011738"/>
    </source>
</evidence>
<comment type="function">
    <text evidence="4">Dirigent proteins impart stereoselectivity on the phenoxy radical-coupling reaction, yielding optically active lignans from two molecules of coniferyl alcohol in the biosynthesis of lignans, flavonolignans, and alkaloids and thus plays a central role in plant secondary metabolism.</text>
</comment>
<evidence type="ECO:0000313" key="6">
    <source>
        <dbReference type="Proteomes" id="UP001161247"/>
    </source>
</evidence>
<protein>
    <recommendedName>
        <fullName evidence="4">Dirigent protein</fullName>
    </recommendedName>
</protein>
<accession>A0AAV1CJ38</accession>
<dbReference type="GO" id="GO:0009699">
    <property type="term" value="P:phenylpropanoid biosynthetic process"/>
    <property type="evidence" value="ECO:0007669"/>
    <property type="project" value="UniProtKB-ARBA"/>
</dbReference>
<dbReference type="PANTHER" id="PTHR21495">
    <property type="entry name" value="NUCLEOPORIN-RELATED"/>
    <property type="match status" value="1"/>
</dbReference>
<evidence type="ECO:0000256" key="3">
    <source>
        <dbReference type="ARBA" id="ARBA00022525"/>
    </source>
</evidence>
<dbReference type="EMBL" id="OX459119">
    <property type="protein sequence ID" value="CAI9095437.1"/>
    <property type="molecule type" value="Genomic_DNA"/>
</dbReference>
<proteinExistence type="inferred from homology"/>
<dbReference type="InterPro" id="IPR044859">
    <property type="entry name" value="Allene_oxi_cyc_Dirigent"/>
</dbReference>